<evidence type="ECO:0000256" key="3">
    <source>
        <dbReference type="SAM" id="MobiDB-lite"/>
    </source>
</evidence>
<dbReference type="AlphaFoldDB" id="A0AAD5LV19"/>
<keyword evidence="4" id="KW-0472">Membrane</keyword>
<keyword evidence="4" id="KW-1133">Transmembrane helix</keyword>
<feature type="transmembrane region" description="Helical" evidence="4">
    <location>
        <begin position="83"/>
        <end position="103"/>
    </location>
</feature>
<evidence type="ECO:0000313" key="5">
    <source>
        <dbReference type="EMBL" id="KAJ0394363.1"/>
    </source>
</evidence>
<dbReference type="EMBL" id="JAKCXM010000415">
    <property type="protein sequence ID" value="KAJ0394363.1"/>
    <property type="molecule type" value="Genomic_DNA"/>
</dbReference>
<proteinExistence type="predicted"/>
<keyword evidence="6" id="KW-1185">Reference proteome</keyword>
<reference evidence="5" key="1">
    <citation type="submission" date="2021-12" db="EMBL/GenBank/DDBJ databases">
        <title>Prjna785345.</title>
        <authorList>
            <person name="Rujirawat T."/>
            <person name="Krajaejun T."/>
        </authorList>
    </citation>
    <scope>NUCLEOTIDE SEQUENCE</scope>
    <source>
        <strain evidence="5">Pi057C3</strain>
    </source>
</reference>
<evidence type="ECO:0000256" key="1">
    <source>
        <dbReference type="ARBA" id="ARBA00022614"/>
    </source>
</evidence>
<evidence type="ECO:0000313" key="6">
    <source>
        <dbReference type="Proteomes" id="UP001209570"/>
    </source>
</evidence>
<keyword evidence="4" id="KW-0812">Transmembrane</keyword>
<dbReference type="InterPro" id="IPR050216">
    <property type="entry name" value="LRR_domain-containing"/>
</dbReference>
<dbReference type="PANTHER" id="PTHR48051:SF1">
    <property type="entry name" value="RAS SUPPRESSOR PROTEIN 1"/>
    <property type="match status" value="1"/>
</dbReference>
<dbReference type="SUPFAM" id="SSF52058">
    <property type="entry name" value="L domain-like"/>
    <property type="match status" value="1"/>
</dbReference>
<comment type="caution">
    <text evidence="5">The sequence shown here is derived from an EMBL/GenBank/DDBJ whole genome shotgun (WGS) entry which is preliminary data.</text>
</comment>
<dbReference type="Gene3D" id="3.80.10.10">
    <property type="entry name" value="Ribonuclease Inhibitor"/>
    <property type="match status" value="1"/>
</dbReference>
<protein>
    <submittedName>
        <fullName evidence="5">Uncharacterized protein</fullName>
    </submittedName>
</protein>
<evidence type="ECO:0000256" key="4">
    <source>
        <dbReference type="SAM" id="Phobius"/>
    </source>
</evidence>
<dbReference type="Proteomes" id="UP001209570">
    <property type="component" value="Unassembled WGS sequence"/>
</dbReference>
<dbReference type="InterPro" id="IPR032675">
    <property type="entry name" value="LRR_dom_sf"/>
</dbReference>
<evidence type="ECO:0000256" key="2">
    <source>
        <dbReference type="ARBA" id="ARBA00022737"/>
    </source>
</evidence>
<keyword evidence="2" id="KW-0677">Repeat</keyword>
<dbReference type="PANTHER" id="PTHR48051">
    <property type="match status" value="1"/>
</dbReference>
<feature type="transmembrane region" description="Helical" evidence="4">
    <location>
        <begin position="264"/>
        <end position="283"/>
    </location>
</feature>
<keyword evidence="1" id="KW-0433">Leucine-rich repeat</keyword>
<feature type="transmembrane region" description="Helical" evidence="4">
    <location>
        <begin position="38"/>
        <end position="63"/>
    </location>
</feature>
<sequence length="704" mass="77605">MSVVPLQQQQRQQQSMRAASALSEASLVLVLPRPRFTVVWLGLLAVRCAAAVYLGAMAALHVLLAGPDMAYYARLLGSEASPLLLPMAAGFGLLALAHCYKIAAMLGRSLVSRELVFGARALPPAVRRRSVSPSNASLSLSLSPSLWRLARSCLRRLWRHCCGRRGFFGVESAHFTLRFTAREAFEIVSQTLQLRTSTRLIARQWVNDAFAAIVVVNAWSTPLVQFACRRRLRTSTRRVSAEALERDVRSALALERLLCLGIDLVLDLVTAVVLPALLLLPYARQFDLRSMAFPSELLYADLWFVNLVFEFQQVLAVTPVETAFTIFPHWSIFSCCDSISALLLQQPPRGAATAPTRGLSAVAPKETDRGPTRKLAQSRDSTRRQRALMFLRRMTVSNVVHVVFFVWGLTTLALHLDAQRAGQHSSAVGCQQVLRPWLTAHAACSVVKFNCHRAGVDSIRDRDLLSLDPHTLAVLAVSHCPALEMPAALQRFDRLLGIEVFNSTLVAWPRPEAALRADVHTSLAYLLFVATNMTRFPDGLVTVLPRNLIDIEFAHSNLSVLPDDLDRLWHPLAVLYLEHMGYTAVPPTLTRLPVDELSLSGNALVTLEAHWRGDTSLRTLDVGRNPLTALPAEPLGTQLTRLTLEATRLSALPPWALETKALRVFAGGTPICDADETQSVCHAENDEETTGQVPVDLIAARQPF</sequence>
<feature type="transmembrane region" description="Helical" evidence="4">
    <location>
        <begin position="394"/>
        <end position="416"/>
    </location>
</feature>
<gene>
    <name evidence="5" type="ORF">P43SY_006604</name>
</gene>
<dbReference type="GO" id="GO:0005737">
    <property type="term" value="C:cytoplasm"/>
    <property type="evidence" value="ECO:0007669"/>
    <property type="project" value="TreeGrafter"/>
</dbReference>
<feature type="region of interest" description="Disordered" evidence="3">
    <location>
        <begin position="352"/>
        <end position="381"/>
    </location>
</feature>
<feature type="transmembrane region" description="Helical" evidence="4">
    <location>
        <begin position="205"/>
        <end position="227"/>
    </location>
</feature>
<name>A0AAD5LV19_PYTIN</name>
<accession>A0AAD5LV19</accession>
<organism evidence="5 6">
    <name type="scientific">Pythium insidiosum</name>
    <name type="common">Pythiosis disease agent</name>
    <dbReference type="NCBI Taxonomy" id="114742"/>
    <lineage>
        <taxon>Eukaryota</taxon>
        <taxon>Sar</taxon>
        <taxon>Stramenopiles</taxon>
        <taxon>Oomycota</taxon>
        <taxon>Peronosporomycetes</taxon>
        <taxon>Pythiales</taxon>
        <taxon>Pythiaceae</taxon>
        <taxon>Pythium</taxon>
    </lineage>
</organism>